<keyword evidence="3" id="KW-1185">Reference proteome</keyword>
<organism evidence="2 3">
    <name type="scientific">Batillaria attramentaria</name>
    <dbReference type="NCBI Taxonomy" id="370345"/>
    <lineage>
        <taxon>Eukaryota</taxon>
        <taxon>Metazoa</taxon>
        <taxon>Spiralia</taxon>
        <taxon>Lophotrochozoa</taxon>
        <taxon>Mollusca</taxon>
        <taxon>Gastropoda</taxon>
        <taxon>Caenogastropoda</taxon>
        <taxon>Sorbeoconcha</taxon>
        <taxon>Cerithioidea</taxon>
        <taxon>Batillariidae</taxon>
        <taxon>Batillaria</taxon>
    </lineage>
</organism>
<evidence type="ECO:0000256" key="1">
    <source>
        <dbReference type="SAM" id="MobiDB-lite"/>
    </source>
</evidence>
<dbReference type="AlphaFoldDB" id="A0ABD0KSE1"/>
<protein>
    <submittedName>
        <fullName evidence="2">Uncharacterized protein</fullName>
    </submittedName>
</protein>
<feature type="region of interest" description="Disordered" evidence="1">
    <location>
        <begin position="1"/>
        <end position="33"/>
    </location>
</feature>
<sequence>MEFKSCQVRQKRPRHKPTDQGQKKNRKSGRDKEKLVVVLKQQLAASGHNRRIASWEAGRSPGLHTD</sequence>
<dbReference type="Proteomes" id="UP001519460">
    <property type="component" value="Unassembled WGS sequence"/>
</dbReference>
<gene>
    <name evidence="2" type="ORF">BaRGS_00018523</name>
</gene>
<accession>A0ABD0KSE1</accession>
<comment type="caution">
    <text evidence="2">The sequence shown here is derived from an EMBL/GenBank/DDBJ whole genome shotgun (WGS) entry which is preliminary data.</text>
</comment>
<proteinExistence type="predicted"/>
<evidence type="ECO:0000313" key="3">
    <source>
        <dbReference type="Proteomes" id="UP001519460"/>
    </source>
</evidence>
<name>A0ABD0KSE1_9CAEN</name>
<dbReference type="EMBL" id="JACVVK020000129">
    <property type="protein sequence ID" value="KAK7490178.1"/>
    <property type="molecule type" value="Genomic_DNA"/>
</dbReference>
<reference evidence="2 3" key="1">
    <citation type="journal article" date="2023" name="Sci. Data">
        <title>Genome assembly of the Korean intertidal mud-creeper Batillaria attramentaria.</title>
        <authorList>
            <person name="Patra A.K."/>
            <person name="Ho P.T."/>
            <person name="Jun S."/>
            <person name="Lee S.J."/>
            <person name="Kim Y."/>
            <person name="Won Y.J."/>
        </authorList>
    </citation>
    <scope>NUCLEOTIDE SEQUENCE [LARGE SCALE GENOMIC DNA]</scope>
    <source>
        <strain evidence="2">Wonlab-2016</strain>
    </source>
</reference>
<feature type="region of interest" description="Disordered" evidence="1">
    <location>
        <begin position="45"/>
        <end position="66"/>
    </location>
</feature>
<evidence type="ECO:0000313" key="2">
    <source>
        <dbReference type="EMBL" id="KAK7490178.1"/>
    </source>
</evidence>
<feature type="compositionally biased region" description="Basic and acidic residues" evidence="1">
    <location>
        <begin position="16"/>
        <end position="33"/>
    </location>
</feature>